<feature type="compositionally biased region" description="Basic and acidic residues" evidence="1">
    <location>
        <begin position="42"/>
        <end position="55"/>
    </location>
</feature>
<feature type="region of interest" description="Disordered" evidence="1">
    <location>
        <begin position="25"/>
        <end position="69"/>
    </location>
</feature>
<sequence>MLECGLCCKTNRLATLNEKENALHSHSHRAIDNVSHRPLSRSLEDLRRRQRDRPQPKKPGYKNQLIASPPFAGDIDPTVLAAAEAAIRRREANRALQQGALDALHALSPGTDCPEISRVIRRTDHPSTGRNTKRNMASTARPAVPPRHPGRLKQARTSKSRGPIVVTASTSARKSRPLSQPRSHASTRQPPRIRPGTPSSVLRQRAKAANPPRPPSHCSRCGSVEPGMGASDADKAKLWDAVRRSLSQQSRVSSIVSPLEALSITSAGPAPVPPSRTSSQQRALDQFVRQLETYADRRGVAGKVPVFTPTPDSVLSYHTVSALLPYEADLQKAGLAVTSCQQARHSSTHRIIRPQTPEALGLDGQLVDKPLPKLPRRVIRNEMPANGVARQYVHATAQTAAEEPASDNTEVVFTADDERWDSA</sequence>
<evidence type="ECO:0000256" key="1">
    <source>
        <dbReference type="SAM" id="MobiDB-lite"/>
    </source>
</evidence>
<comment type="caution">
    <text evidence="2">The sequence shown here is derived from an EMBL/GenBank/DDBJ whole genome shotgun (WGS) entry which is preliminary data.</text>
</comment>
<feature type="compositionally biased region" description="Polar residues" evidence="1">
    <location>
        <begin position="128"/>
        <end position="138"/>
    </location>
</feature>
<keyword evidence="3" id="KW-1185">Reference proteome</keyword>
<feature type="compositionally biased region" description="Basic and acidic residues" evidence="1">
    <location>
        <begin position="25"/>
        <end position="35"/>
    </location>
</feature>
<name>A0A8K0TTM7_9PEZI</name>
<feature type="region of interest" description="Disordered" evidence="1">
    <location>
        <begin position="119"/>
        <end position="232"/>
    </location>
</feature>
<dbReference type="EMBL" id="JAGPXD010000001">
    <property type="protein sequence ID" value="KAH7376477.1"/>
    <property type="molecule type" value="Genomic_DNA"/>
</dbReference>
<reference evidence="2" key="1">
    <citation type="journal article" date="2021" name="Nat. Commun.">
        <title>Genetic determinants of endophytism in the Arabidopsis root mycobiome.</title>
        <authorList>
            <person name="Mesny F."/>
            <person name="Miyauchi S."/>
            <person name="Thiergart T."/>
            <person name="Pickel B."/>
            <person name="Atanasova L."/>
            <person name="Karlsson M."/>
            <person name="Huettel B."/>
            <person name="Barry K.W."/>
            <person name="Haridas S."/>
            <person name="Chen C."/>
            <person name="Bauer D."/>
            <person name="Andreopoulos W."/>
            <person name="Pangilinan J."/>
            <person name="LaButti K."/>
            <person name="Riley R."/>
            <person name="Lipzen A."/>
            <person name="Clum A."/>
            <person name="Drula E."/>
            <person name="Henrissat B."/>
            <person name="Kohler A."/>
            <person name="Grigoriev I.V."/>
            <person name="Martin F.M."/>
            <person name="Hacquard S."/>
        </authorList>
    </citation>
    <scope>NUCLEOTIDE SEQUENCE</scope>
    <source>
        <strain evidence="2">MPI-CAGE-AT-0016</strain>
    </source>
</reference>
<feature type="compositionally biased region" description="Basic residues" evidence="1">
    <location>
        <begin position="148"/>
        <end position="159"/>
    </location>
</feature>
<dbReference type="OrthoDB" id="273010at2759"/>
<organism evidence="2 3">
    <name type="scientific">Plectosphaerella cucumerina</name>
    <dbReference type="NCBI Taxonomy" id="40658"/>
    <lineage>
        <taxon>Eukaryota</taxon>
        <taxon>Fungi</taxon>
        <taxon>Dikarya</taxon>
        <taxon>Ascomycota</taxon>
        <taxon>Pezizomycotina</taxon>
        <taxon>Sordariomycetes</taxon>
        <taxon>Hypocreomycetidae</taxon>
        <taxon>Glomerellales</taxon>
        <taxon>Plectosphaerellaceae</taxon>
        <taxon>Plectosphaerella</taxon>
    </lineage>
</organism>
<gene>
    <name evidence="2" type="ORF">B0T11DRAFT_21435</name>
</gene>
<accession>A0A8K0TTM7</accession>
<dbReference type="Proteomes" id="UP000813385">
    <property type="component" value="Unassembled WGS sequence"/>
</dbReference>
<proteinExistence type="predicted"/>
<feature type="region of interest" description="Disordered" evidence="1">
    <location>
        <begin position="399"/>
        <end position="423"/>
    </location>
</feature>
<evidence type="ECO:0000313" key="2">
    <source>
        <dbReference type="EMBL" id="KAH7376477.1"/>
    </source>
</evidence>
<protein>
    <submittedName>
        <fullName evidence="2">Uncharacterized protein</fullName>
    </submittedName>
</protein>
<feature type="compositionally biased region" description="Polar residues" evidence="1">
    <location>
        <begin position="167"/>
        <end position="189"/>
    </location>
</feature>
<evidence type="ECO:0000313" key="3">
    <source>
        <dbReference type="Proteomes" id="UP000813385"/>
    </source>
</evidence>
<dbReference type="AlphaFoldDB" id="A0A8K0TTM7"/>